<keyword evidence="1" id="KW-0223">Dioxygenase</keyword>
<reference evidence="1 2" key="1">
    <citation type="submission" date="2018-03" db="EMBL/GenBank/DDBJ databases">
        <title>Draft genome of Deinococcus sp. OD32.</title>
        <authorList>
            <person name="Wang X.-P."/>
            <person name="Du Z.-J."/>
        </authorList>
    </citation>
    <scope>NUCLEOTIDE SEQUENCE [LARGE SCALE GENOMIC DNA]</scope>
    <source>
        <strain evidence="1 2">OD32</strain>
    </source>
</reference>
<dbReference type="EMBL" id="PYSV01000003">
    <property type="protein sequence ID" value="PTA69158.1"/>
    <property type="molecule type" value="Genomic_DNA"/>
</dbReference>
<protein>
    <submittedName>
        <fullName evidence="1">2-nitropropane dioxygenase</fullName>
    </submittedName>
</protein>
<comment type="caution">
    <text evidence="1">The sequence shown here is derived from an EMBL/GenBank/DDBJ whole genome shotgun (WGS) entry which is preliminary data.</text>
</comment>
<dbReference type="Gene3D" id="3.20.20.70">
    <property type="entry name" value="Aldolase class I"/>
    <property type="match status" value="1"/>
</dbReference>
<name>A0A2T3WB70_9DEIO</name>
<dbReference type="SUPFAM" id="SSF51412">
    <property type="entry name" value="Inosine monophosphate dehydrogenase (IMPDH)"/>
    <property type="match status" value="1"/>
</dbReference>
<gene>
    <name evidence="1" type="ORF">C8263_03765</name>
</gene>
<dbReference type="OrthoDB" id="9778912at2"/>
<proteinExistence type="predicted"/>
<dbReference type="PANTHER" id="PTHR32332">
    <property type="entry name" value="2-NITROPROPANE DIOXYGENASE"/>
    <property type="match status" value="1"/>
</dbReference>
<organism evidence="1 2">
    <name type="scientific">Deinococcus arcticus</name>
    <dbReference type="NCBI Taxonomy" id="2136176"/>
    <lineage>
        <taxon>Bacteria</taxon>
        <taxon>Thermotogati</taxon>
        <taxon>Deinococcota</taxon>
        <taxon>Deinococci</taxon>
        <taxon>Deinococcales</taxon>
        <taxon>Deinococcaceae</taxon>
        <taxon>Deinococcus</taxon>
    </lineage>
</organism>
<dbReference type="AlphaFoldDB" id="A0A2T3WB70"/>
<evidence type="ECO:0000313" key="1">
    <source>
        <dbReference type="EMBL" id="PTA69158.1"/>
    </source>
</evidence>
<sequence length="453" mass="46702">MGIAVSDWQLARTVSQHGGLGVVSGTGIDTVLLRRLQDGDPGGHLRRVLATFPQASLVQACLQRFFRSGGRAPGEPYARLPLPSATRFRDAWTMTLLGAYAEVALARGGHAHPVGLNLLTKLQLHTLPALYGAMLAGVDTVIMGAGIPRDIPGVLDALAAGQPATLRLDVRGGEALPLTFDPADFGLPRVPLARPNFYPVVSSHVLAGVLARKASGAVQGFIVEGPTAGGHNAPPRGPLTLDIQGQPVYGERDAADLSAIRALGLPFWLAGGFGAAGGLQAALAAGATGIQVGTLFAFAQESGLRADLKAAVLAHAASEPLEVLTDLHASPTGFPFKVVALPGTLAQPGVYAARTRVCDLGYLREAYHTEQGGVGWRCPAEPVAAYVAKGGALENTQGRKCLCNALLADAGYAQVGRGAVEEAALLTSGDDLGRLRDWAPGYGAADVLRVLGG</sequence>
<dbReference type="Pfam" id="PF03060">
    <property type="entry name" value="NMO"/>
    <property type="match status" value="1"/>
</dbReference>
<evidence type="ECO:0000313" key="2">
    <source>
        <dbReference type="Proteomes" id="UP000240317"/>
    </source>
</evidence>
<accession>A0A2T3WB70</accession>
<keyword evidence="1" id="KW-0560">Oxidoreductase</keyword>
<dbReference type="Proteomes" id="UP000240317">
    <property type="component" value="Unassembled WGS sequence"/>
</dbReference>
<dbReference type="GO" id="GO:0051213">
    <property type="term" value="F:dioxygenase activity"/>
    <property type="evidence" value="ECO:0007669"/>
    <property type="project" value="UniProtKB-KW"/>
</dbReference>
<keyword evidence="2" id="KW-1185">Reference proteome</keyword>
<dbReference type="InterPro" id="IPR013785">
    <property type="entry name" value="Aldolase_TIM"/>
</dbReference>
<dbReference type="PANTHER" id="PTHR32332:SF33">
    <property type="entry name" value="NITRONATE MONOOXYGENASE DOMAIN-CONTAINING PROTEIN"/>
    <property type="match status" value="1"/>
</dbReference>